<dbReference type="GO" id="GO:0005634">
    <property type="term" value="C:nucleus"/>
    <property type="evidence" value="ECO:0007669"/>
    <property type="project" value="UniProtKB-SubCell"/>
</dbReference>
<dbReference type="GO" id="GO:0006355">
    <property type="term" value="P:regulation of DNA-templated transcription"/>
    <property type="evidence" value="ECO:0007669"/>
    <property type="project" value="UniProtKB-UniRule"/>
</dbReference>
<dbReference type="PANTHER" id="PTHR31669">
    <property type="entry name" value="PROTEIN FAR1-RELATED SEQUENCE 10-RELATED"/>
    <property type="match status" value="1"/>
</dbReference>
<keyword evidence="1" id="KW-0863">Zinc-finger</keyword>
<sequence length="248" mass="28303">MHSFYENFLHYKSGLVKFVHEYDIVLGNKEQKELEDDVIDSKRVVPCSSSSTIERQFQREYTSSMFREVQQEFKKKGDCLIHSVTQEGDLFCVNVDEQNQLSGGLNTALTVSSLTCHTRFGASATCLNQEIFFVATVLLKNVQHKYTYIKSSNDENRSDESHNLFRGLCSYFYNVTQDFVTSDKEAAILHSALNDVRAKLVYYRAILGSKSENDIAITRNVAVGFVVIVSDSLEHGRFIFLLNSFRNI</sequence>
<organism evidence="2 3">
    <name type="scientific">Arachis hypogaea</name>
    <name type="common">Peanut</name>
    <dbReference type="NCBI Taxonomy" id="3818"/>
    <lineage>
        <taxon>Eukaryota</taxon>
        <taxon>Viridiplantae</taxon>
        <taxon>Streptophyta</taxon>
        <taxon>Embryophyta</taxon>
        <taxon>Tracheophyta</taxon>
        <taxon>Spermatophyta</taxon>
        <taxon>Magnoliopsida</taxon>
        <taxon>eudicotyledons</taxon>
        <taxon>Gunneridae</taxon>
        <taxon>Pentapetalae</taxon>
        <taxon>rosids</taxon>
        <taxon>fabids</taxon>
        <taxon>Fabales</taxon>
        <taxon>Fabaceae</taxon>
        <taxon>Papilionoideae</taxon>
        <taxon>50 kb inversion clade</taxon>
        <taxon>dalbergioids sensu lato</taxon>
        <taxon>Dalbergieae</taxon>
        <taxon>Pterocarpus clade</taxon>
        <taxon>Arachis</taxon>
    </lineage>
</organism>
<evidence type="ECO:0000256" key="1">
    <source>
        <dbReference type="RuleBase" id="RU367018"/>
    </source>
</evidence>
<dbReference type="Proteomes" id="UP000289738">
    <property type="component" value="Unassembled WGS sequence"/>
</dbReference>
<keyword evidence="3" id="KW-1185">Reference proteome</keyword>
<keyword evidence="1" id="KW-0862">Zinc</keyword>
<comment type="similarity">
    <text evidence="1">Belongs to the FHY3/FAR1 family.</text>
</comment>
<proteinExistence type="inferred from homology"/>
<gene>
    <name evidence="2" type="ORF">Ahy_Scaffold6g108180</name>
</gene>
<name>A0A444WPJ3_ARAHY</name>
<evidence type="ECO:0000313" key="2">
    <source>
        <dbReference type="EMBL" id="RYQ79437.1"/>
    </source>
</evidence>
<dbReference type="InterPro" id="IPR031052">
    <property type="entry name" value="FHY3/FAR1"/>
</dbReference>
<dbReference type="PANTHER" id="PTHR31669:SF283">
    <property type="entry name" value="PROTEIN FAR1-RELATED SEQUENCE"/>
    <property type="match status" value="1"/>
</dbReference>
<dbReference type="AlphaFoldDB" id="A0A444WPJ3"/>
<accession>A0A444WPJ3</accession>
<evidence type="ECO:0000313" key="3">
    <source>
        <dbReference type="Proteomes" id="UP000289738"/>
    </source>
</evidence>
<dbReference type="EMBL" id="SDMP01000026">
    <property type="protein sequence ID" value="RYQ79437.1"/>
    <property type="molecule type" value="Genomic_DNA"/>
</dbReference>
<protein>
    <recommendedName>
        <fullName evidence="1">Protein FAR1-RELATED SEQUENCE</fullName>
    </recommendedName>
</protein>
<keyword evidence="1" id="KW-0479">Metal-binding</keyword>
<reference evidence="2 3" key="1">
    <citation type="submission" date="2019-01" db="EMBL/GenBank/DDBJ databases">
        <title>Sequencing of cultivated peanut Arachis hypogaea provides insights into genome evolution and oil improvement.</title>
        <authorList>
            <person name="Chen X."/>
        </authorList>
    </citation>
    <scope>NUCLEOTIDE SEQUENCE [LARGE SCALE GENOMIC DNA]</scope>
    <source>
        <strain evidence="3">cv. Fuhuasheng</strain>
        <tissue evidence="2">Leaves</tissue>
    </source>
</reference>
<keyword evidence="1" id="KW-0539">Nucleus</keyword>
<comment type="subcellular location">
    <subcellularLocation>
        <location evidence="1">Nucleus</location>
    </subcellularLocation>
</comment>
<comment type="caution">
    <text evidence="2">The sequence shown here is derived from an EMBL/GenBank/DDBJ whole genome shotgun (WGS) entry which is preliminary data.</text>
</comment>
<dbReference type="GO" id="GO:0008270">
    <property type="term" value="F:zinc ion binding"/>
    <property type="evidence" value="ECO:0007669"/>
    <property type="project" value="UniProtKB-UniRule"/>
</dbReference>
<comment type="function">
    <text evidence="1">Putative transcription activator involved in regulating light control of development.</text>
</comment>